<feature type="signal peptide" evidence="1">
    <location>
        <begin position="1"/>
        <end position="26"/>
    </location>
</feature>
<organism evidence="3 4">
    <name type="scientific">Ruminococcus flavefaciens</name>
    <dbReference type="NCBI Taxonomy" id="1265"/>
    <lineage>
        <taxon>Bacteria</taxon>
        <taxon>Bacillati</taxon>
        <taxon>Bacillota</taxon>
        <taxon>Clostridia</taxon>
        <taxon>Eubacteriales</taxon>
        <taxon>Oscillospiraceae</taxon>
        <taxon>Ruminococcus</taxon>
    </lineage>
</organism>
<dbReference type="Proteomes" id="UP000184394">
    <property type="component" value="Unassembled WGS sequence"/>
</dbReference>
<evidence type="ECO:0000259" key="2">
    <source>
        <dbReference type="PROSITE" id="PS51766"/>
    </source>
</evidence>
<dbReference type="Gene3D" id="3.80.10.10">
    <property type="entry name" value="Ribonuclease Inhibitor"/>
    <property type="match status" value="2"/>
</dbReference>
<dbReference type="EMBL" id="FRCT01000011">
    <property type="protein sequence ID" value="SHM72944.1"/>
    <property type="molecule type" value="Genomic_DNA"/>
</dbReference>
<dbReference type="PANTHER" id="PTHR45661">
    <property type="entry name" value="SURFACE ANTIGEN"/>
    <property type="match status" value="1"/>
</dbReference>
<sequence>MKKRFLSLFTALLMICTCLCPLLTFAVDYDKDEFFILDGVLEAYYGYSNEVEIPYGVTEISGIAFSKKQLNRVTLPDTVKIIGDYAFENTGLMEINLPDGLETIGSSSFRGTCIQRLTIPDSVTLIDDYAFVDSELEEVILPKSLRSIGYMTFAHTKLTEIDIPYGVTEIGECAFYYSQRLAKATLSDTVKSIGSLAFSGTMLNEINLPESLTDVALNAFSSTPFMYSLKEKNGGWLILGNGKLVSYVGDDVNVTIPDTVKTIGSKAFINRVRMQSLTIPNSVKSIEDNPFVNSKPRRIYSTNPLAKKLSVPCVSQPEIPPAKGSYALDLSADTWKISNDKEFFGDEYYFTDSAQIKLTELLPAKYRTFDEGWEGSCYGLVLTVLMTKYGLISANDIKEGAKSLRDISPAPDVISVINYHHFLQYTEAARKIEDHPGVHELDHFDQMIELGWQAQEQGKPFLFSFDTGDGGHTCAGCGIESGNWEFDGNNYDRRIVLWDPNFPDEYRDDICLYYRESDYSYCIPFYGVHCKYDSLTNVGRIKAATDAIDIIAEPAYPFGEMYVKGDVNGDSSFDVADLVTMQKWLLGSGSLEVPLAGDFVADGIIDVFDMIKMRRLLIEK</sequence>
<dbReference type="PROSITE" id="PS51766">
    <property type="entry name" value="DOCKERIN"/>
    <property type="match status" value="1"/>
</dbReference>
<dbReference type="InterPro" id="IPR053139">
    <property type="entry name" value="Surface_bspA-like"/>
</dbReference>
<dbReference type="CDD" id="cd14256">
    <property type="entry name" value="Dockerin_I"/>
    <property type="match status" value="1"/>
</dbReference>
<dbReference type="InterPro" id="IPR032675">
    <property type="entry name" value="LRR_dom_sf"/>
</dbReference>
<evidence type="ECO:0000313" key="4">
    <source>
        <dbReference type="Proteomes" id="UP000184394"/>
    </source>
</evidence>
<proteinExistence type="predicted"/>
<dbReference type="PANTHER" id="PTHR45661:SF3">
    <property type="entry name" value="IG-LIKE DOMAIN-CONTAINING PROTEIN"/>
    <property type="match status" value="1"/>
</dbReference>
<dbReference type="OrthoDB" id="1818139at2"/>
<dbReference type="InterPro" id="IPR026906">
    <property type="entry name" value="LRR_5"/>
</dbReference>
<dbReference type="SUPFAM" id="SSF63446">
    <property type="entry name" value="Type I dockerin domain"/>
    <property type="match status" value="1"/>
</dbReference>
<reference evidence="3 4" key="1">
    <citation type="submission" date="2016-11" db="EMBL/GenBank/DDBJ databases">
        <authorList>
            <person name="Jaros S."/>
            <person name="Januszkiewicz K."/>
            <person name="Wedrychowicz H."/>
        </authorList>
    </citation>
    <scope>NUCLEOTIDE SEQUENCE [LARGE SCALE GENOMIC DNA]</scope>
    <source>
        <strain evidence="3 4">Y1</strain>
    </source>
</reference>
<feature type="domain" description="Dockerin" evidence="2">
    <location>
        <begin position="560"/>
        <end position="620"/>
    </location>
</feature>
<evidence type="ECO:0000313" key="3">
    <source>
        <dbReference type="EMBL" id="SHM72944.1"/>
    </source>
</evidence>
<dbReference type="InterPro" id="IPR016134">
    <property type="entry name" value="Dockerin_dom"/>
</dbReference>
<evidence type="ECO:0000256" key="1">
    <source>
        <dbReference type="SAM" id="SignalP"/>
    </source>
</evidence>
<gene>
    <name evidence="3" type="ORF">SAMN04487860_11173</name>
</gene>
<name>A0A1M7L645_RUMFL</name>
<dbReference type="InterPro" id="IPR036439">
    <property type="entry name" value="Dockerin_dom_sf"/>
</dbReference>
<protein>
    <submittedName>
        <fullName evidence="3">Leucine rich repeat-containing protein</fullName>
    </submittedName>
</protein>
<keyword evidence="1" id="KW-0732">Signal</keyword>
<dbReference type="RefSeq" id="WP_072951659.1">
    <property type="nucleotide sequence ID" value="NZ_FRCT01000011.1"/>
</dbReference>
<dbReference type="SUPFAM" id="SSF52058">
    <property type="entry name" value="L domain-like"/>
    <property type="match status" value="1"/>
</dbReference>
<dbReference type="Pfam" id="PF13306">
    <property type="entry name" value="LRR_5"/>
    <property type="match status" value="2"/>
</dbReference>
<dbReference type="GO" id="GO:0000272">
    <property type="term" value="P:polysaccharide catabolic process"/>
    <property type="evidence" value="ECO:0007669"/>
    <property type="project" value="InterPro"/>
</dbReference>
<dbReference type="AlphaFoldDB" id="A0A1M7L645"/>
<dbReference type="Gene3D" id="1.10.1330.10">
    <property type="entry name" value="Dockerin domain"/>
    <property type="match status" value="1"/>
</dbReference>
<feature type="chain" id="PRO_5012342068" evidence="1">
    <location>
        <begin position="27"/>
        <end position="620"/>
    </location>
</feature>
<accession>A0A1M7L645</accession>